<dbReference type="GO" id="GO:0005771">
    <property type="term" value="C:multivesicular body"/>
    <property type="evidence" value="ECO:0007669"/>
    <property type="project" value="TreeGrafter"/>
</dbReference>
<evidence type="ECO:0000256" key="1">
    <source>
        <dbReference type="ARBA" id="ARBA00004481"/>
    </source>
</evidence>
<evidence type="ECO:0000256" key="8">
    <source>
        <dbReference type="ARBA" id="ARBA00022990"/>
    </source>
</evidence>
<evidence type="ECO:0000256" key="4">
    <source>
        <dbReference type="ARBA" id="ARBA00022448"/>
    </source>
</evidence>
<feature type="compositionally biased region" description="Gly residues" evidence="12">
    <location>
        <begin position="175"/>
        <end position="188"/>
    </location>
</feature>
<name>A0A3B4T9I7_SERDU</name>
<accession>A0A3B4T9I7</accession>
<dbReference type="PANTHER" id="PTHR46009">
    <property type="entry name" value="VACUOLAR PROTEIN SORTING-ASSOCIATED PROTEIN VTA1 HOMOLOG"/>
    <property type="match status" value="1"/>
</dbReference>
<evidence type="ECO:0000313" key="15">
    <source>
        <dbReference type="Ensembl" id="ENSSDUP00000002769.1"/>
    </source>
</evidence>
<feature type="region of interest" description="Disordered" evidence="12">
    <location>
        <begin position="169"/>
        <end position="260"/>
    </location>
</feature>
<keyword evidence="6" id="KW-0967">Endosome</keyword>
<keyword evidence="4" id="KW-0813">Transport</keyword>
<reference evidence="15" key="2">
    <citation type="submission" date="2025-09" db="UniProtKB">
        <authorList>
            <consortium name="Ensembl"/>
        </authorList>
    </citation>
    <scope>IDENTIFICATION</scope>
</reference>
<evidence type="ECO:0000256" key="3">
    <source>
        <dbReference type="ARBA" id="ARBA00007895"/>
    </source>
</evidence>
<keyword evidence="5" id="KW-0963">Cytoplasm</keyword>
<evidence type="ECO:0000259" key="14">
    <source>
        <dbReference type="Pfam" id="PF18097"/>
    </source>
</evidence>
<dbReference type="InterPro" id="IPR044538">
    <property type="entry name" value="Vta1-like"/>
</dbReference>
<dbReference type="InterPro" id="IPR039431">
    <property type="entry name" value="Vta1/CALS_N"/>
</dbReference>
<sequence>MALPAQLKPIQHHLRTAQEHDKRDPVVAYYCRLFAMQTGMKLDSKTPECRKFLVKLMDQLESMKKELSDNDSISQEVVGNAHIENYALKMFIYADNEDRGGRFHKNMIKSFYTASLLLDVLSVFGELSEENIQHRKYARWKATYIHNCLKNGETPQAGPIAMDEDGEADEFGAEGFSGPGPSHGGSFRGGPPSQPYDDQDKSLGPGPAPGIGFSPSPGAGPSGPPTTSFNNIHIPPGAHAPANTPAELPPPTGGVQLSPDDFTKAQKYCKYAGSALQYEDVGTAIQNLQKALKLLTTGKE</sequence>
<dbReference type="GO" id="GO:0010008">
    <property type="term" value="C:endosome membrane"/>
    <property type="evidence" value="ECO:0007669"/>
    <property type="project" value="UniProtKB-SubCell"/>
</dbReference>
<organism evidence="15 16">
    <name type="scientific">Seriola dumerili</name>
    <name type="common">Greater amberjack</name>
    <name type="synonym">Caranx dumerili</name>
    <dbReference type="NCBI Taxonomy" id="41447"/>
    <lineage>
        <taxon>Eukaryota</taxon>
        <taxon>Metazoa</taxon>
        <taxon>Chordata</taxon>
        <taxon>Craniata</taxon>
        <taxon>Vertebrata</taxon>
        <taxon>Euteleostomi</taxon>
        <taxon>Actinopterygii</taxon>
        <taxon>Neopterygii</taxon>
        <taxon>Teleostei</taxon>
        <taxon>Neoteleostei</taxon>
        <taxon>Acanthomorphata</taxon>
        <taxon>Carangaria</taxon>
        <taxon>Carangiformes</taxon>
        <taxon>Carangidae</taxon>
        <taxon>Seriola</taxon>
    </lineage>
</organism>
<keyword evidence="7" id="KW-0653">Protein transport</keyword>
<dbReference type="GeneTree" id="ENSGT00390000011342"/>
<evidence type="ECO:0000313" key="16">
    <source>
        <dbReference type="Proteomes" id="UP000261420"/>
    </source>
</evidence>
<comment type="subunit">
    <text evidence="10">Interacts with VPS4B. Interacts with CHMP1B. Interacts with CHMP2A; the interaction probably involves the open conformation of (polymerized) CHMP2A. Interacts with CHMP3. Interacts with CHMP5; the interaction involves soluble CHMP5. Interacts with IST1.</text>
</comment>
<dbReference type="CTD" id="51534"/>
<evidence type="ECO:0000256" key="7">
    <source>
        <dbReference type="ARBA" id="ARBA00022927"/>
    </source>
</evidence>
<evidence type="ECO:0000256" key="5">
    <source>
        <dbReference type="ARBA" id="ARBA00022490"/>
    </source>
</evidence>
<dbReference type="AlphaFoldDB" id="A0A3B4T9I7"/>
<comment type="subcellular location">
    <subcellularLocation>
        <location evidence="2">Cytoplasm</location>
    </subcellularLocation>
    <subcellularLocation>
        <location evidence="1">Endosome membrane</location>
        <topology evidence="1">Peripheral membrane protein</topology>
    </subcellularLocation>
</comment>
<evidence type="ECO:0000259" key="13">
    <source>
        <dbReference type="Pfam" id="PF04652"/>
    </source>
</evidence>
<dbReference type="PANTHER" id="PTHR46009:SF1">
    <property type="entry name" value="VACUOLAR PROTEIN SORTING-ASSOCIATED PROTEIN VTA1 HOMOLOG"/>
    <property type="match status" value="1"/>
</dbReference>
<dbReference type="FunFam" id="1.25.40.270:FF:000001">
    <property type="entry name" value="vacuolar protein sorting-associated protein VTA1 homolog"/>
    <property type="match status" value="1"/>
</dbReference>
<evidence type="ECO:0000256" key="6">
    <source>
        <dbReference type="ARBA" id="ARBA00022753"/>
    </source>
</evidence>
<protein>
    <recommendedName>
        <fullName evidence="11">Vacuolar protein sorting-associated protein VTA1 homolog</fullName>
    </recommendedName>
</protein>
<evidence type="ECO:0000256" key="11">
    <source>
        <dbReference type="ARBA" id="ARBA00071525"/>
    </source>
</evidence>
<feature type="domain" description="Vta1 C-terminal" evidence="14">
    <location>
        <begin position="259"/>
        <end position="296"/>
    </location>
</feature>
<dbReference type="Gene3D" id="1.20.5.420">
    <property type="entry name" value="Immunoglobulin FC, subunit C"/>
    <property type="match status" value="1"/>
</dbReference>
<reference evidence="15" key="1">
    <citation type="submission" date="2025-08" db="UniProtKB">
        <authorList>
            <consortium name="Ensembl"/>
        </authorList>
    </citation>
    <scope>IDENTIFICATION</scope>
</reference>
<dbReference type="RefSeq" id="XP_022593711.1">
    <property type="nucleotide sequence ID" value="XM_022737990.1"/>
</dbReference>
<dbReference type="Pfam" id="PF04652">
    <property type="entry name" value="Vta1"/>
    <property type="match status" value="1"/>
</dbReference>
<keyword evidence="8" id="KW-0007">Acetylation</keyword>
<dbReference type="FunFam" id="1.20.5.420:FF:000001">
    <property type="entry name" value="Vacuolar protein sorting-associated protein VTA1 homolog"/>
    <property type="match status" value="1"/>
</dbReference>
<keyword evidence="9" id="KW-0472">Membrane</keyword>
<dbReference type="Ensembl" id="ENSSDUT00000002842.1">
    <property type="protein sequence ID" value="ENSSDUP00000002769.1"/>
    <property type="gene ID" value="ENSSDUG00000002127.1"/>
</dbReference>
<feature type="domain" description="Vta1/callose synthase N-terminal" evidence="13">
    <location>
        <begin position="10"/>
        <end position="151"/>
    </location>
</feature>
<dbReference type="GeneID" id="111216455"/>
<feature type="compositionally biased region" description="Low complexity" evidence="12">
    <location>
        <begin position="210"/>
        <end position="229"/>
    </location>
</feature>
<dbReference type="GO" id="GO:0015031">
    <property type="term" value="P:protein transport"/>
    <property type="evidence" value="ECO:0007669"/>
    <property type="project" value="UniProtKB-KW"/>
</dbReference>
<keyword evidence="16" id="KW-1185">Reference proteome</keyword>
<dbReference type="InterPro" id="IPR023175">
    <property type="entry name" value="Vta1/CALS_N_sf"/>
</dbReference>
<evidence type="ECO:0000256" key="9">
    <source>
        <dbReference type="ARBA" id="ARBA00023136"/>
    </source>
</evidence>
<proteinExistence type="inferred from homology"/>
<dbReference type="InterPro" id="IPR041212">
    <property type="entry name" value="Vta1_C"/>
</dbReference>
<evidence type="ECO:0000256" key="12">
    <source>
        <dbReference type="SAM" id="MobiDB-lite"/>
    </source>
</evidence>
<dbReference type="GO" id="GO:0032511">
    <property type="term" value="P:late endosome to vacuole transport via multivesicular body sorting pathway"/>
    <property type="evidence" value="ECO:0007669"/>
    <property type="project" value="InterPro"/>
</dbReference>
<evidence type="ECO:0000256" key="10">
    <source>
        <dbReference type="ARBA" id="ARBA00063366"/>
    </source>
</evidence>
<dbReference type="Gene3D" id="1.25.40.270">
    <property type="entry name" value="Vacuolar protein sorting-associated protein vta1"/>
    <property type="match status" value="1"/>
</dbReference>
<dbReference type="Proteomes" id="UP000261420">
    <property type="component" value="Unplaced"/>
</dbReference>
<evidence type="ECO:0000256" key="2">
    <source>
        <dbReference type="ARBA" id="ARBA00004496"/>
    </source>
</evidence>
<dbReference type="Pfam" id="PF18097">
    <property type="entry name" value="Vta1_C"/>
    <property type="match status" value="1"/>
</dbReference>
<comment type="similarity">
    <text evidence="3">Belongs to the VTA1 family.</text>
</comment>